<evidence type="ECO:0000313" key="3">
    <source>
        <dbReference type="Proteomes" id="UP000625316"/>
    </source>
</evidence>
<feature type="chain" id="PRO_5037965808" evidence="1">
    <location>
        <begin position="27"/>
        <end position="161"/>
    </location>
</feature>
<name>A0A928VP86_9CYAN</name>
<dbReference type="Proteomes" id="UP000625316">
    <property type="component" value="Unassembled WGS sequence"/>
</dbReference>
<comment type="caution">
    <text evidence="2">The sequence shown here is derived from an EMBL/GenBank/DDBJ whole genome shotgun (WGS) entry which is preliminary data.</text>
</comment>
<feature type="signal peptide" evidence="1">
    <location>
        <begin position="1"/>
        <end position="26"/>
    </location>
</feature>
<proteinExistence type="predicted"/>
<organism evidence="2 3">
    <name type="scientific">Romeriopsis navalis LEGE 11480</name>
    <dbReference type="NCBI Taxonomy" id="2777977"/>
    <lineage>
        <taxon>Bacteria</taxon>
        <taxon>Bacillati</taxon>
        <taxon>Cyanobacteriota</taxon>
        <taxon>Cyanophyceae</taxon>
        <taxon>Leptolyngbyales</taxon>
        <taxon>Leptolyngbyaceae</taxon>
        <taxon>Romeriopsis</taxon>
        <taxon>Romeriopsis navalis</taxon>
    </lineage>
</organism>
<dbReference type="EMBL" id="JADEXQ010000029">
    <property type="protein sequence ID" value="MBE9030115.1"/>
    <property type="molecule type" value="Genomic_DNA"/>
</dbReference>
<protein>
    <submittedName>
        <fullName evidence="2">Uncharacterized protein</fullName>
    </submittedName>
</protein>
<evidence type="ECO:0000256" key="1">
    <source>
        <dbReference type="SAM" id="SignalP"/>
    </source>
</evidence>
<accession>A0A928VP86</accession>
<sequence length="161" mass="17243">MRFQRLTITAIIVSCAIITIAPQAQAKMPANYVGGTAAGAFSGMTKTFEVKPDALRFKETDDVEFQSSIDARYRLPVLPISARTSIYLNNLSVQATGTYDLSIIPNVGAYIGGGVHIDEKTTPVVQVGAEAKFGKTVIYGGFDYLTELETGVAKAGFGYSF</sequence>
<dbReference type="RefSeq" id="WP_264324941.1">
    <property type="nucleotide sequence ID" value="NZ_JADEXQ010000029.1"/>
</dbReference>
<dbReference type="AlphaFoldDB" id="A0A928VP86"/>
<keyword evidence="3" id="KW-1185">Reference proteome</keyword>
<evidence type="ECO:0000313" key="2">
    <source>
        <dbReference type="EMBL" id="MBE9030115.1"/>
    </source>
</evidence>
<reference evidence="2" key="1">
    <citation type="submission" date="2020-10" db="EMBL/GenBank/DDBJ databases">
        <authorList>
            <person name="Castelo-Branco R."/>
            <person name="Eusebio N."/>
            <person name="Adriana R."/>
            <person name="Vieira A."/>
            <person name="Brugerolle De Fraissinette N."/>
            <person name="Rezende De Castro R."/>
            <person name="Schneider M.P."/>
            <person name="Vasconcelos V."/>
            <person name="Leao P.N."/>
        </authorList>
    </citation>
    <scope>NUCLEOTIDE SEQUENCE</scope>
    <source>
        <strain evidence="2">LEGE 11480</strain>
    </source>
</reference>
<keyword evidence="1" id="KW-0732">Signal</keyword>
<gene>
    <name evidence="2" type="ORF">IQ266_10280</name>
</gene>